<evidence type="ECO:0000256" key="3">
    <source>
        <dbReference type="ARBA" id="ARBA00022989"/>
    </source>
</evidence>
<evidence type="ECO:0000256" key="5">
    <source>
        <dbReference type="SAM" id="MobiDB-lite"/>
    </source>
</evidence>
<feature type="transmembrane region" description="Helical" evidence="6">
    <location>
        <begin position="12"/>
        <end position="31"/>
    </location>
</feature>
<evidence type="ECO:0000313" key="9">
    <source>
        <dbReference type="Proteomes" id="UP000638848"/>
    </source>
</evidence>
<feature type="domain" description="Major facilitator superfamily (MFS) profile" evidence="7">
    <location>
        <begin position="13"/>
        <end position="429"/>
    </location>
</feature>
<feature type="transmembrane region" description="Helical" evidence="6">
    <location>
        <begin position="395"/>
        <end position="419"/>
    </location>
</feature>
<keyword evidence="3 6" id="KW-1133">Transmembrane helix</keyword>
<evidence type="ECO:0000313" key="8">
    <source>
        <dbReference type="EMBL" id="GGG46955.1"/>
    </source>
</evidence>
<evidence type="ECO:0000259" key="7">
    <source>
        <dbReference type="PROSITE" id="PS50850"/>
    </source>
</evidence>
<dbReference type="GO" id="GO:0022857">
    <property type="term" value="F:transmembrane transporter activity"/>
    <property type="evidence" value="ECO:0007669"/>
    <property type="project" value="InterPro"/>
</dbReference>
<evidence type="ECO:0000256" key="6">
    <source>
        <dbReference type="SAM" id="Phobius"/>
    </source>
</evidence>
<dbReference type="InterPro" id="IPR020846">
    <property type="entry name" value="MFS_dom"/>
</dbReference>
<dbReference type="GO" id="GO:0005886">
    <property type="term" value="C:plasma membrane"/>
    <property type="evidence" value="ECO:0007669"/>
    <property type="project" value="UniProtKB-SubCell"/>
</dbReference>
<feature type="compositionally biased region" description="Basic and acidic residues" evidence="5">
    <location>
        <begin position="205"/>
        <end position="221"/>
    </location>
</feature>
<accession>A0A917GIF9</accession>
<feature type="transmembrane region" description="Helical" evidence="6">
    <location>
        <begin position="254"/>
        <end position="275"/>
    </location>
</feature>
<dbReference type="SUPFAM" id="SSF103473">
    <property type="entry name" value="MFS general substrate transporter"/>
    <property type="match status" value="1"/>
</dbReference>
<feature type="transmembrane region" description="Helical" evidence="6">
    <location>
        <begin position="319"/>
        <end position="350"/>
    </location>
</feature>
<reference evidence="8" key="1">
    <citation type="journal article" date="2014" name="Int. J. Syst. Evol. Microbiol.">
        <title>Complete genome sequence of Corynebacterium casei LMG S-19264T (=DSM 44701T), isolated from a smear-ripened cheese.</title>
        <authorList>
            <consortium name="US DOE Joint Genome Institute (JGI-PGF)"/>
            <person name="Walter F."/>
            <person name="Albersmeier A."/>
            <person name="Kalinowski J."/>
            <person name="Ruckert C."/>
        </authorList>
    </citation>
    <scope>NUCLEOTIDE SEQUENCE</scope>
    <source>
        <strain evidence="8">CGMCC 1.12187</strain>
    </source>
</reference>
<dbReference type="PANTHER" id="PTHR23526">
    <property type="entry name" value="INTEGRAL MEMBRANE TRANSPORT PROTEIN-RELATED"/>
    <property type="match status" value="1"/>
</dbReference>
<protein>
    <submittedName>
        <fullName evidence="8">MFS transporter</fullName>
    </submittedName>
</protein>
<dbReference type="AlphaFoldDB" id="A0A917GIF9"/>
<dbReference type="InterPro" id="IPR052528">
    <property type="entry name" value="Sugar_transport-like"/>
</dbReference>
<feature type="transmembrane region" description="Helical" evidence="6">
    <location>
        <begin position="46"/>
        <end position="67"/>
    </location>
</feature>
<dbReference type="EMBL" id="BMEQ01000002">
    <property type="protein sequence ID" value="GGG46955.1"/>
    <property type="molecule type" value="Genomic_DNA"/>
</dbReference>
<feature type="region of interest" description="Disordered" evidence="5">
    <location>
        <begin position="202"/>
        <end position="228"/>
    </location>
</feature>
<feature type="transmembrane region" description="Helical" evidence="6">
    <location>
        <begin position="287"/>
        <end position="307"/>
    </location>
</feature>
<keyword evidence="2 6" id="KW-0812">Transmembrane</keyword>
<dbReference type="RefSeq" id="WP_188534403.1">
    <property type="nucleotide sequence ID" value="NZ_BMEQ01000002.1"/>
</dbReference>
<dbReference type="Proteomes" id="UP000638848">
    <property type="component" value="Unassembled WGS sequence"/>
</dbReference>
<name>A0A917GIF9_9MICC</name>
<organism evidence="8 9">
    <name type="scientific">Kocuria dechangensis</name>
    <dbReference type="NCBI Taxonomy" id="1176249"/>
    <lineage>
        <taxon>Bacteria</taxon>
        <taxon>Bacillati</taxon>
        <taxon>Actinomycetota</taxon>
        <taxon>Actinomycetes</taxon>
        <taxon>Micrococcales</taxon>
        <taxon>Micrococcaceae</taxon>
        <taxon>Kocuria</taxon>
    </lineage>
</organism>
<feature type="transmembrane region" description="Helical" evidence="6">
    <location>
        <begin position="139"/>
        <end position="164"/>
    </location>
</feature>
<evidence type="ECO:0000256" key="2">
    <source>
        <dbReference type="ARBA" id="ARBA00022692"/>
    </source>
</evidence>
<dbReference type="Gene3D" id="1.20.1250.20">
    <property type="entry name" value="MFS general substrate transporter like domains"/>
    <property type="match status" value="1"/>
</dbReference>
<dbReference type="InterPro" id="IPR011701">
    <property type="entry name" value="MFS"/>
</dbReference>
<dbReference type="PROSITE" id="PS50850">
    <property type="entry name" value="MFS"/>
    <property type="match status" value="1"/>
</dbReference>
<feature type="transmembrane region" description="Helical" evidence="6">
    <location>
        <begin position="79"/>
        <end position="98"/>
    </location>
</feature>
<keyword evidence="9" id="KW-1185">Reference proteome</keyword>
<evidence type="ECO:0000256" key="1">
    <source>
        <dbReference type="ARBA" id="ARBA00004651"/>
    </source>
</evidence>
<feature type="transmembrane region" description="Helical" evidence="6">
    <location>
        <begin position="104"/>
        <end position="127"/>
    </location>
</feature>
<comment type="caution">
    <text evidence="8">The sequence shown here is derived from an EMBL/GenBank/DDBJ whole genome shotgun (WGS) entry which is preliminary data.</text>
</comment>
<gene>
    <name evidence="8" type="ORF">GCM10011374_06680</name>
</gene>
<comment type="subcellular location">
    <subcellularLocation>
        <location evidence="1">Cell membrane</location>
        <topology evidence="1">Multi-pass membrane protein</topology>
    </subcellularLocation>
</comment>
<proteinExistence type="predicted"/>
<reference evidence="8" key="2">
    <citation type="submission" date="2020-09" db="EMBL/GenBank/DDBJ databases">
        <authorList>
            <person name="Sun Q."/>
            <person name="Zhou Y."/>
        </authorList>
    </citation>
    <scope>NUCLEOTIDE SEQUENCE</scope>
    <source>
        <strain evidence="8">CGMCC 1.12187</strain>
    </source>
</reference>
<evidence type="ECO:0000256" key="4">
    <source>
        <dbReference type="ARBA" id="ARBA00023136"/>
    </source>
</evidence>
<sequence length="429" mass="44175">MPPAPPAARPGAWLWFLVVSAALTQTALNLVRPVTTYKLLALDADSVTVGLVTAAYAVIPLVTAMWLGRMTDRVRELRTMVLVGALVLALGSVALHLAPNVALVAVASALLGMGHLVFTIAGQSAIARYAPDDQLDQGFGWFTAAFSVGQLAGPLLAGALLGAGSDVASPERIADIGLAFWLGAALSFLAVPVMLVRARPARPAAGEKGDGQDDDGDERRSAAAAASAATGELDVVPAKEPRGSMLQILRVPGIPSHMLASLALLAMLDILTAFLPLVGERAGVSPAWVGVLLAVRGGASILSRVLLPWLARRTARRTLLLVSLYGAALALAVPPLVITVPWLAAVFLFVGGFCLGLGQPITMTLVSTSVPDSWRGAALAVRLVGNRVGQVAMPLLAGLVAAPLGPAGAIWSTCAVLALSGVEKSVRRR</sequence>
<keyword evidence="4 6" id="KW-0472">Membrane</keyword>
<dbReference type="Pfam" id="PF07690">
    <property type="entry name" value="MFS_1"/>
    <property type="match status" value="1"/>
</dbReference>
<dbReference type="PANTHER" id="PTHR23526:SF4">
    <property type="entry name" value="INTEGRAL MEMBRANE TRANSPORT PROTEIN"/>
    <property type="match status" value="1"/>
</dbReference>
<feature type="transmembrane region" description="Helical" evidence="6">
    <location>
        <begin position="176"/>
        <end position="196"/>
    </location>
</feature>
<dbReference type="InterPro" id="IPR036259">
    <property type="entry name" value="MFS_trans_sf"/>
</dbReference>